<gene>
    <name evidence="2" type="ORF">AKJ08_2398</name>
</gene>
<accession>A0A0K1PF15</accession>
<dbReference type="Gene3D" id="3.40.50.1820">
    <property type="entry name" value="alpha/beta hydrolase"/>
    <property type="match status" value="1"/>
</dbReference>
<dbReference type="EMBL" id="CP012332">
    <property type="protein sequence ID" value="AKU92011.1"/>
    <property type="molecule type" value="Genomic_DNA"/>
</dbReference>
<dbReference type="Proteomes" id="UP000055590">
    <property type="component" value="Chromosome"/>
</dbReference>
<dbReference type="InterPro" id="IPR029058">
    <property type="entry name" value="AB_hydrolase_fold"/>
</dbReference>
<dbReference type="RefSeq" id="WP_050726239.1">
    <property type="nucleotide sequence ID" value="NZ_CP012332.1"/>
</dbReference>
<proteinExistence type="predicted"/>
<evidence type="ECO:0000259" key="1">
    <source>
        <dbReference type="Pfam" id="PF12697"/>
    </source>
</evidence>
<protein>
    <submittedName>
        <fullName evidence="2">Biotin synthesis protein BioH</fullName>
    </submittedName>
</protein>
<organism evidence="2 3">
    <name type="scientific">Vulgatibacter incomptus</name>
    <dbReference type="NCBI Taxonomy" id="1391653"/>
    <lineage>
        <taxon>Bacteria</taxon>
        <taxon>Pseudomonadati</taxon>
        <taxon>Myxococcota</taxon>
        <taxon>Myxococcia</taxon>
        <taxon>Myxococcales</taxon>
        <taxon>Cystobacterineae</taxon>
        <taxon>Vulgatibacteraceae</taxon>
        <taxon>Vulgatibacter</taxon>
    </lineage>
</organism>
<keyword evidence="3" id="KW-1185">Reference proteome</keyword>
<reference evidence="2 3" key="1">
    <citation type="submission" date="2015-08" db="EMBL/GenBank/DDBJ databases">
        <authorList>
            <person name="Babu N.S."/>
            <person name="Beckwith C.J."/>
            <person name="Beseler K.G."/>
            <person name="Brison A."/>
            <person name="Carone J.V."/>
            <person name="Caskin T.P."/>
            <person name="Diamond M."/>
            <person name="Durham M.E."/>
            <person name="Foxe J.M."/>
            <person name="Go M."/>
            <person name="Henderson B.A."/>
            <person name="Jones I.B."/>
            <person name="McGettigan J.A."/>
            <person name="Micheletti S.J."/>
            <person name="Nasrallah M.E."/>
            <person name="Ortiz D."/>
            <person name="Piller C.R."/>
            <person name="Privatt S.R."/>
            <person name="Schneider S.L."/>
            <person name="Sharp S."/>
            <person name="Smith T.C."/>
            <person name="Stanton J.D."/>
            <person name="Ullery H.E."/>
            <person name="Wilson R.J."/>
            <person name="Serrano M.G."/>
            <person name="Buck G."/>
            <person name="Lee V."/>
            <person name="Wang Y."/>
            <person name="Carvalho R."/>
            <person name="Voegtly L."/>
            <person name="Shi R."/>
            <person name="Duckworth R."/>
            <person name="Johnson A."/>
            <person name="Loviza R."/>
            <person name="Walstead R."/>
            <person name="Shah Z."/>
            <person name="Kiflezghi M."/>
            <person name="Wade K."/>
            <person name="Ball S.L."/>
            <person name="Bradley K.W."/>
            <person name="Asai D.J."/>
            <person name="Bowman C.A."/>
            <person name="Russell D.A."/>
            <person name="Pope W.H."/>
            <person name="Jacobs-Sera D."/>
            <person name="Hendrix R.W."/>
            <person name="Hatfull G.F."/>
        </authorList>
    </citation>
    <scope>NUCLEOTIDE SEQUENCE [LARGE SCALE GENOMIC DNA]</scope>
    <source>
        <strain evidence="2 3">DSM 27710</strain>
    </source>
</reference>
<dbReference type="InterPro" id="IPR000073">
    <property type="entry name" value="AB_hydrolase_1"/>
</dbReference>
<dbReference type="SUPFAM" id="SSF53474">
    <property type="entry name" value="alpha/beta-Hydrolases"/>
    <property type="match status" value="1"/>
</dbReference>
<dbReference type="STRING" id="1391653.AKJ08_2398"/>
<sequence>MNRPLVVLAHGWGFAPSFWAPMSAALRGVETVAVDLGFRGPPSLPELPADRPLVGVGHSLGFAWLLRERPWDGLVAINGFPRFTRGEGFPEGVHPRLLDRMRSRLRERPAEVAGDFLRRCGVDDPEVHDLAPDRLAEGLDWLAEWDLREALGAHHGALLALAGDADPIVPEAMSRASFPAGCLRVREEAGHLLPWSHPEWCASELDAFLRGLS</sequence>
<dbReference type="KEGG" id="vin:AKJ08_2398"/>
<evidence type="ECO:0000313" key="3">
    <source>
        <dbReference type="Proteomes" id="UP000055590"/>
    </source>
</evidence>
<evidence type="ECO:0000313" key="2">
    <source>
        <dbReference type="EMBL" id="AKU92011.1"/>
    </source>
</evidence>
<dbReference type="Pfam" id="PF12697">
    <property type="entry name" value="Abhydrolase_6"/>
    <property type="match status" value="1"/>
</dbReference>
<name>A0A0K1PF15_9BACT</name>
<dbReference type="AlphaFoldDB" id="A0A0K1PF15"/>
<feature type="domain" description="AB hydrolase-1" evidence="1">
    <location>
        <begin position="6"/>
        <end position="203"/>
    </location>
</feature>
<dbReference type="OrthoDB" id="9805423at2"/>